<feature type="chain" id="PRO_5025003289" evidence="1">
    <location>
        <begin position="18"/>
        <end position="83"/>
    </location>
</feature>
<evidence type="ECO:0000313" key="2">
    <source>
        <dbReference type="EMBL" id="KAE8137278.1"/>
    </source>
</evidence>
<dbReference type="Proteomes" id="UP000325672">
    <property type="component" value="Unassembled WGS sequence"/>
</dbReference>
<dbReference type="AlphaFoldDB" id="A0A5N6SRG7"/>
<organism evidence="2 3">
    <name type="scientific">Aspergillus pseudotamarii</name>
    <dbReference type="NCBI Taxonomy" id="132259"/>
    <lineage>
        <taxon>Eukaryota</taxon>
        <taxon>Fungi</taxon>
        <taxon>Dikarya</taxon>
        <taxon>Ascomycota</taxon>
        <taxon>Pezizomycotina</taxon>
        <taxon>Eurotiomycetes</taxon>
        <taxon>Eurotiomycetidae</taxon>
        <taxon>Eurotiales</taxon>
        <taxon>Aspergillaceae</taxon>
        <taxon>Aspergillus</taxon>
        <taxon>Aspergillus subgen. Circumdati</taxon>
    </lineage>
</organism>
<keyword evidence="1" id="KW-0732">Signal</keyword>
<gene>
    <name evidence="2" type="ORF">BDV38DRAFT_88160</name>
</gene>
<evidence type="ECO:0000313" key="3">
    <source>
        <dbReference type="Proteomes" id="UP000325672"/>
    </source>
</evidence>
<dbReference type="GeneID" id="43648291"/>
<keyword evidence="3" id="KW-1185">Reference proteome</keyword>
<proteinExistence type="predicted"/>
<accession>A0A5N6SRG7</accession>
<dbReference type="RefSeq" id="XP_031913341.1">
    <property type="nucleotide sequence ID" value="XM_032064081.1"/>
</dbReference>
<sequence>MQTPMVLMPSLLRLLRALNYLKRMKPDPLINFSSSPIFPLSSTRLHPAVHWTNMVVTGYDAAGYADLGSPRNSFSNSAIPDME</sequence>
<dbReference type="EMBL" id="ML743578">
    <property type="protein sequence ID" value="KAE8137278.1"/>
    <property type="molecule type" value="Genomic_DNA"/>
</dbReference>
<name>A0A5N6SRG7_ASPPS</name>
<protein>
    <submittedName>
        <fullName evidence="2">Uncharacterized protein</fullName>
    </submittedName>
</protein>
<feature type="signal peptide" evidence="1">
    <location>
        <begin position="1"/>
        <end position="17"/>
    </location>
</feature>
<reference evidence="2 3" key="1">
    <citation type="submission" date="2019-04" db="EMBL/GenBank/DDBJ databases">
        <title>Friends and foes A comparative genomics study of 23 Aspergillus species from section Flavi.</title>
        <authorList>
            <consortium name="DOE Joint Genome Institute"/>
            <person name="Kjaerbolling I."/>
            <person name="Vesth T."/>
            <person name="Frisvad J.C."/>
            <person name="Nybo J.L."/>
            <person name="Theobald S."/>
            <person name="Kildgaard S."/>
            <person name="Isbrandt T."/>
            <person name="Kuo A."/>
            <person name="Sato A."/>
            <person name="Lyhne E.K."/>
            <person name="Kogle M.E."/>
            <person name="Wiebenga A."/>
            <person name="Kun R.S."/>
            <person name="Lubbers R.J."/>
            <person name="Makela M.R."/>
            <person name="Barry K."/>
            <person name="Chovatia M."/>
            <person name="Clum A."/>
            <person name="Daum C."/>
            <person name="Haridas S."/>
            <person name="He G."/>
            <person name="LaButti K."/>
            <person name="Lipzen A."/>
            <person name="Mondo S."/>
            <person name="Riley R."/>
            <person name="Salamov A."/>
            <person name="Simmons B.A."/>
            <person name="Magnuson J.K."/>
            <person name="Henrissat B."/>
            <person name="Mortensen U.H."/>
            <person name="Larsen T.O."/>
            <person name="Devries R.P."/>
            <person name="Grigoriev I.V."/>
            <person name="Machida M."/>
            <person name="Baker S.E."/>
            <person name="Andersen M.R."/>
        </authorList>
    </citation>
    <scope>NUCLEOTIDE SEQUENCE [LARGE SCALE GENOMIC DNA]</scope>
    <source>
        <strain evidence="2 3">CBS 117625</strain>
    </source>
</reference>
<evidence type="ECO:0000256" key="1">
    <source>
        <dbReference type="SAM" id="SignalP"/>
    </source>
</evidence>